<feature type="transmembrane region" description="Helical" evidence="1">
    <location>
        <begin position="55"/>
        <end position="82"/>
    </location>
</feature>
<keyword evidence="1" id="KW-1133">Transmembrane helix</keyword>
<proteinExistence type="predicted"/>
<accession>K2G7I0</accession>
<comment type="caution">
    <text evidence="2">The sequence shown here is derived from an EMBL/GenBank/DDBJ whole genome shotgun (WGS) entry which is preliminary data.</text>
</comment>
<feature type="transmembrane region" description="Helical" evidence="1">
    <location>
        <begin position="94"/>
        <end position="116"/>
    </location>
</feature>
<keyword evidence="1" id="KW-0472">Membrane</keyword>
<reference evidence="2" key="1">
    <citation type="journal article" date="2012" name="Science">
        <title>Fermentation, hydrogen, and sulfur metabolism in multiple uncultivated bacterial phyla.</title>
        <authorList>
            <person name="Wrighton K.C."/>
            <person name="Thomas B.C."/>
            <person name="Sharon I."/>
            <person name="Miller C.S."/>
            <person name="Castelle C.J."/>
            <person name="VerBerkmoes N.C."/>
            <person name="Wilkins M.J."/>
            <person name="Hettich R.L."/>
            <person name="Lipton M.S."/>
            <person name="Williams K.H."/>
            <person name="Long P.E."/>
            <person name="Banfield J.F."/>
        </authorList>
    </citation>
    <scope>NUCLEOTIDE SEQUENCE [LARGE SCALE GENOMIC DNA]</scope>
</reference>
<gene>
    <name evidence="2" type="ORF">ACD_2C00003G0003</name>
</gene>
<sequence length="288" mass="34763">MSIKDKSYNKIKIEGKDKGEQKVPVNFIQKISKVPWIIKLFLFIKWCSKYPVINILYLLAILPTLIWIWFQYFYLFLFNWLIFFSWQQIFYDLWLIWTPIFLLASLTLFSIFIWIFTIREIKLSYRNNYASAIDVNLNFKLYNYLNKYFINSNKSYDFQNQKKLSTFKLKNISISIDWLKKINRNNINYKIYFKSFIQQWHGLLILIAVFLIFYINVNLVRLVINPNPITLCYISNNEKICNKDVYIYGNDKWIILSSDNITTILKGNQTNKYKILPISEITEILKNK</sequence>
<feature type="transmembrane region" description="Helical" evidence="1">
    <location>
        <begin position="203"/>
        <end position="224"/>
    </location>
</feature>
<name>K2G7I0_9BACT</name>
<evidence type="ECO:0000256" key="1">
    <source>
        <dbReference type="SAM" id="Phobius"/>
    </source>
</evidence>
<dbReference type="AlphaFoldDB" id="K2G7I0"/>
<evidence type="ECO:0000313" key="2">
    <source>
        <dbReference type="EMBL" id="EKE30347.1"/>
    </source>
</evidence>
<protein>
    <submittedName>
        <fullName evidence="2">Uncharacterized protein</fullName>
    </submittedName>
</protein>
<dbReference type="EMBL" id="AMFJ01000003">
    <property type="protein sequence ID" value="EKE30347.1"/>
    <property type="molecule type" value="Genomic_DNA"/>
</dbReference>
<keyword evidence="1" id="KW-0812">Transmembrane</keyword>
<organism evidence="2">
    <name type="scientific">uncultured bacterium</name>
    <name type="common">gcode 4</name>
    <dbReference type="NCBI Taxonomy" id="1234023"/>
    <lineage>
        <taxon>Bacteria</taxon>
        <taxon>environmental samples</taxon>
    </lineage>
</organism>